<name>F9ZQM3_ACICS</name>
<proteinExistence type="predicted"/>
<evidence type="ECO:0000313" key="3">
    <source>
        <dbReference type="EMBL" id="AEK58705.1"/>
    </source>
</evidence>
<keyword evidence="2" id="KW-0732">Signal</keyword>
<organism evidence="3 4">
    <name type="scientific">Acidithiobacillus caldus (strain SM-1)</name>
    <dbReference type="NCBI Taxonomy" id="990288"/>
    <lineage>
        <taxon>Bacteria</taxon>
        <taxon>Pseudomonadati</taxon>
        <taxon>Pseudomonadota</taxon>
        <taxon>Acidithiobacillia</taxon>
        <taxon>Acidithiobacillales</taxon>
        <taxon>Acidithiobacillaceae</taxon>
        <taxon>Acidithiobacillus</taxon>
    </lineage>
</organism>
<dbReference type="HOGENOM" id="CLU_724860_0_0_6"/>
<evidence type="ECO:0000313" key="4">
    <source>
        <dbReference type="Proteomes" id="UP000006135"/>
    </source>
</evidence>
<dbReference type="Proteomes" id="UP000006135">
    <property type="component" value="Chromosome"/>
</dbReference>
<keyword evidence="4" id="KW-1185">Reference proteome</keyword>
<dbReference type="STRING" id="990288.Atc_2057"/>
<feature type="signal peptide" evidence="2">
    <location>
        <begin position="1"/>
        <end position="25"/>
    </location>
</feature>
<evidence type="ECO:0008006" key="5">
    <source>
        <dbReference type="Google" id="ProtNLM"/>
    </source>
</evidence>
<reference evidence="3 4" key="1">
    <citation type="journal article" date="2011" name="J. Genet. Genomics">
        <title>Unraveling the Acidithiobacillus caldus complete genome and its central metabolisms for carbon assimilation.</title>
        <authorList>
            <person name="You X.Y."/>
            <person name="Guo X."/>
            <person name="Zheng H.J."/>
            <person name="Zhang M.J."/>
            <person name="Liu L.J."/>
            <person name="Zhu Y.Q."/>
            <person name="Zhu B."/>
            <person name="Wang S.Y."/>
            <person name="Zhao G.P."/>
            <person name="Poetsch A."/>
            <person name="Jiang C.Y."/>
            <person name="Liu S.J."/>
        </authorList>
    </citation>
    <scope>NUCLEOTIDE SEQUENCE [LARGE SCALE GENOMIC DNA]</scope>
    <source>
        <strain evidence="3 4">SM-1</strain>
    </source>
</reference>
<dbReference type="AlphaFoldDB" id="F9ZQM3"/>
<feature type="region of interest" description="Disordered" evidence="1">
    <location>
        <begin position="353"/>
        <end position="381"/>
    </location>
</feature>
<gene>
    <name evidence="3" type="ordered locus">Atc_2057</name>
</gene>
<evidence type="ECO:0000256" key="2">
    <source>
        <dbReference type="SAM" id="SignalP"/>
    </source>
</evidence>
<feature type="chain" id="PRO_5003396245" description="Type IV pilus biogenesis protein PilP" evidence="2">
    <location>
        <begin position="26"/>
        <end position="381"/>
    </location>
</feature>
<dbReference type="EMBL" id="CP002573">
    <property type="protein sequence ID" value="AEK58705.1"/>
    <property type="molecule type" value="Genomic_DNA"/>
</dbReference>
<dbReference type="RefSeq" id="WP_014003212.1">
    <property type="nucleotide sequence ID" value="NC_015850.1"/>
</dbReference>
<sequence>MKARLIFTRSLLTAAVLSTCGLSMASANTAGINAILAAAAGKKSPASEAIAAPVQSAKASTKSVAHPERITAAPIAVEKPSMPHTTTAHPLRKKIPNTVVRTVPTASAPKPQTVVHTVHPLTHQTEADRVLPFRNVRPEPSMVPPAHPSASPVAQETAGYINPFMGVPSHEQDLSNRLALLKIKTQIAKEQATYAKYAHETNLIETVASPQMQQLQERVSDLQTRLARLEQKVHHTFHAVHAMAKKKAEKARETPILASILADMNQRSAIIKVGKHLHTVTVGDRIAGQRVMAIHLHSVQLSNGDVLHLQAPIGHYQSTTWQSSQAQGRIAAPRADSLVSRLAEEARQSGIRLPSYGAANSSGMPPLPALNPSMLRHPEQP</sequence>
<protein>
    <recommendedName>
        <fullName evidence="5">Type IV pilus biogenesis protein PilP</fullName>
    </recommendedName>
</protein>
<dbReference type="KEGG" id="acu:Atc_2057"/>
<dbReference type="GeneID" id="92931984"/>
<evidence type="ECO:0000256" key="1">
    <source>
        <dbReference type="SAM" id="MobiDB-lite"/>
    </source>
</evidence>
<accession>F9ZQM3</accession>